<accession>A0AAV2HDK7</accession>
<dbReference type="SUPFAM" id="SSF55486">
    <property type="entry name" value="Metalloproteases ('zincins'), catalytic domain"/>
    <property type="match status" value="1"/>
</dbReference>
<gene>
    <name evidence="2" type="ORF">GSLYS_00006030001</name>
</gene>
<feature type="chain" id="PRO_5043472203" description="Lysine-specific metallo-endopeptidase domain-containing protein" evidence="1">
    <location>
        <begin position="17"/>
        <end position="317"/>
    </location>
</feature>
<name>A0AAV2HDK7_LYMST</name>
<reference evidence="2 3" key="1">
    <citation type="submission" date="2024-04" db="EMBL/GenBank/DDBJ databases">
        <authorList>
            <consortium name="Genoscope - CEA"/>
            <person name="William W."/>
        </authorList>
    </citation>
    <scope>NUCLEOTIDE SEQUENCE [LARGE SCALE GENOMIC DNA]</scope>
</reference>
<dbReference type="GO" id="GO:0008237">
    <property type="term" value="F:metallopeptidase activity"/>
    <property type="evidence" value="ECO:0007669"/>
    <property type="project" value="InterPro"/>
</dbReference>
<keyword evidence="3" id="KW-1185">Reference proteome</keyword>
<dbReference type="Gene3D" id="3.40.390.10">
    <property type="entry name" value="Collagenase (Catalytic Domain)"/>
    <property type="match status" value="1"/>
</dbReference>
<feature type="signal peptide" evidence="1">
    <location>
        <begin position="1"/>
        <end position="16"/>
    </location>
</feature>
<dbReference type="InterPro" id="IPR024079">
    <property type="entry name" value="MetalloPept_cat_dom_sf"/>
</dbReference>
<dbReference type="AlphaFoldDB" id="A0AAV2HDK7"/>
<evidence type="ECO:0000313" key="3">
    <source>
        <dbReference type="Proteomes" id="UP001497497"/>
    </source>
</evidence>
<evidence type="ECO:0000313" key="2">
    <source>
        <dbReference type="EMBL" id="CAL1531951.1"/>
    </source>
</evidence>
<comment type="caution">
    <text evidence="2">The sequence shown here is derived from an EMBL/GenBank/DDBJ whole genome shotgun (WGS) entry which is preliminary data.</text>
</comment>
<sequence length="317" mass="33975">MLALVLLSLAAAATHCLPYPNGSNPHGFSTAPLTAADYEFLATLPRLKAGSQLPGFKYIYVEAGGHTTHTLDHARVQLEIAGSPRTSAAALSAAADYVIRMTRYMPAAIFQNVALKSTVGIFTAQEKLIVFPEYYSLANGNCGTSCTGSCAHTCTFDGRKYEDIAGVGGQRAVILDDNILCTAQDPYHHNLNILAHEYTHTIHQYGLDSATKQRVTSAYNSAKAAHKWNLQSYAMADEREYLAVGASVFFAVNRNGRENSGGMNICGVDYCLNELQARSHLNAVDSLLYGALAHIYTNDHGSLTSGLSFCPAGSVVG</sequence>
<protein>
    <recommendedName>
        <fullName evidence="4">Lysine-specific metallo-endopeptidase domain-containing protein</fullName>
    </recommendedName>
</protein>
<dbReference type="EMBL" id="CAXITT010000101">
    <property type="protein sequence ID" value="CAL1531951.1"/>
    <property type="molecule type" value="Genomic_DNA"/>
</dbReference>
<proteinExistence type="predicted"/>
<dbReference type="Proteomes" id="UP001497497">
    <property type="component" value="Unassembled WGS sequence"/>
</dbReference>
<evidence type="ECO:0000256" key="1">
    <source>
        <dbReference type="SAM" id="SignalP"/>
    </source>
</evidence>
<organism evidence="2 3">
    <name type="scientific">Lymnaea stagnalis</name>
    <name type="common">Great pond snail</name>
    <name type="synonym">Helix stagnalis</name>
    <dbReference type="NCBI Taxonomy" id="6523"/>
    <lineage>
        <taxon>Eukaryota</taxon>
        <taxon>Metazoa</taxon>
        <taxon>Spiralia</taxon>
        <taxon>Lophotrochozoa</taxon>
        <taxon>Mollusca</taxon>
        <taxon>Gastropoda</taxon>
        <taxon>Heterobranchia</taxon>
        <taxon>Euthyneura</taxon>
        <taxon>Panpulmonata</taxon>
        <taxon>Hygrophila</taxon>
        <taxon>Lymnaeoidea</taxon>
        <taxon>Lymnaeidae</taxon>
        <taxon>Lymnaea</taxon>
    </lineage>
</organism>
<evidence type="ECO:0008006" key="4">
    <source>
        <dbReference type="Google" id="ProtNLM"/>
    </source>
</evidence>
<keyword evidence="1" id="KW-0732">Signal</keyword>